<reference evidence="1" key="1">
    <citation type="submission" date="2021-05" db="EMBL/GenBank/DDBJ databases">
        <authorList>
            <person name="Pan Q."/>
            <person name="Jouanno E."/>
            <person name="Zahm M."/>
            <person name="Klopp C."/>
            <person name="Cabau C."/>
            <person name="Louis A."/>
            <person name="Berthelot C."/>
            <person name="Parey E."/>
            <person name="Roest Crollius H."/>
            <person name="Montfort J."/>
            <person name="Robinson-Rechavi M."/>
            <person name="Bouchez O."/>
            <person name="Lampietro C."/>
            <person name="Lopez Roques C."/>
            <person name="Donnadieu C."/>
            <person name="Postlethwait J."/>
            <person name="Bobe J."/>
            <person name="Dillon D."/>
            <person name="Chandos A."/>
            <person name="von Hippel F."/>
            <person name="Guiguen Y."/>
        </authorList>
    </citation>
    <scope>NUCLEOTIDE SEQUENCE</scope>
    <source>
        <strain evidence="1">YG-Jan2019</strain>
    </source>
</reference>
<evidence type="ECO:0000313" key="1">
    <source>
        <dbReference type="EMBL" id="KAJ7986050.1"/>
    </source>
</evidence>
<comment type="caution">
    <text evidence="1">The sequence shown here is derived from an EMBL/GenBank/DDBJ whole genome shotgun (WGS) entry which is preliminary data.</text>
</comment>
<evidence type="ECO:0000313" key="2">
    <source>
        <dbReference type="Proteomes" id="UP001157502"/>
    </source>
</evidence>
<protein>
    <submittedName>
        <fullName evidence="1">Uncharacterized protein</fullName>
    </submittedName>
</protein>
<organism evidence="1 2">
    <name type="scientific">Dallia pectoralis</name>
    <name type="common">Alaska blackfish</name>
    <dbReference type="NCBI Taxonomy" id="75939"/>
    <lineage>
        <taxon>Eukaryota</taxon>
        <taxon>Metazoa</taxon>
        <taxon>Chordata</taxon>
        <taxon>Craniata</taxon>
        <taxon>Vertebrata</taxon>
        <taxon>Euteleostomi</taxon>
        <taxon>Actinopterygii</taxon>
        <taxon>Neopterygii</taxon>
        <taxon>Teleostei</taxon>
        <taxon>Protacanthopterygii</taxon>
        <taxon>Esociformes</taxon>
        <taxon>Umbridae</taxon>
        <taxon>Dallia</taxon>
    </lineage>
</organism>
<sequence length="76" mass="8667">MYHSDTSLSSRRRRQGEEGKWNWGCGDTAAADSWREDQEECQCDGPHPSTYSDPTQPAKRHRHYDSIPAMSSSQIP</sequence>
<dbReference type="EMBL" id="CM055762">
    <property type="protein sequence ID" value="KAJ7986050.1"/>
    <property type="molecule type" value="Genomic_DNA"/>
</dbReference>
<proteinExistence type="predicted"/>
<gene>
    <name evidence="1" type="ORF">DPEC_G00346790</name>
</gene>
<accession>A0ACC2F3U6</accession>
<keyword evidence="2" id="KW-1185">Reference proteome</keyword>
<dbReference type="Proteomes" id="UP001157502">
    <property type="component" value="Chromosome 35"/>
</dbReference>
<name>A0ACC2F3U6_DALPE</name>